<dbReference type="InterPro" id="IPR050396">
    <property type="entry name" value="Glycosyltr_51/Transpeptidase"/>
</dbReference>
<keyword evidence="3" id="KW-0328">Glycosyltransferase</keyword>
<keyword evidence="6" id="KW-0511">Multifunctional enzyme</keyword>
<proteinExistence type="predicted"/>
<keyword evidence="1" id="KW-0121">Carboxypeptidase</keyword>
<evidence type="ECO:0000256" key="4">
    <source>
        <dbReference type="ARBA" id="ARBA00022679"/>
    </source>
</evidence>
<protein>
    <submittedName>
        <fullName evidence="11">Transglycosylase domain-containing protein</fullName>
    </submittedName>
</protein>
<dbReference type="Pfam" id="PF00905">
    <property type="entry name" value="Transpeptidase"/>
    <property type="match status" value="1"/>
</dbReference>
<dbReference type="InterPro" id="IPR012338">
    <property type="entry name" value="Beta-lactam/transpept-like"/>
</dbReference>
<dbReference type="SMART" id="SM00240">
    <property type="entry name" value="FHA"/>
    <property type="match status" value="1"/>
</dbReference>
<dbReference type="Gene3D" id="3.40.710.10">
    <property type="entry name" value="DD-peptidase/beta-lactamase superfamily"/>
    <property type="match status" value="1"/>
</dbReference>
<keyword evidence="4" id="KW-0808">Transferase</keyword>
<dbReference type="Gene3D" id="1.10.3810.10">
    <property type="entry name" value="Biosynthetic peptidoglycan transglycosylase-like"/>
    <property type="match status" value="1"/>
</dbReference>
<dbReference type="SUPFAM" id="SSF56601">
    <property type="entry name" value="beta-lactamase/transpeptidase-like"/>
    <property type="match status" value="1"/>
</dbReference>
<evidence type="ECO:0000256" key="5">
    <source>
        <dbReference type="ARBA" id="ARBA00022801"/>
    </source>
</evidence>
<evidence type="ECO:0000313" key="12">
    <source>
        <dbReference type="Proteomes" id="UP000654604"/>
    </source>
</evidence>
<dbReference type="PANTHER" id="PTHR32282:SF31">
    <property type="entry name" value="PEPTIDOGLYCAN GLYCOSYLTRANSFERASE"/>
    <property type="match status" value="1"/>
</dbReference>
<dbReference type="Proteomes" id="UP000654604">
    <property type="component" value="Unassembled WGS sequence"/>
</dbReference>
<dbReference type="CDD" id="cd00060">
    <property type="entry name" value="FHA"/>
    <property type="match status" value="1"/>
</dbReference>
<feature type="domain" description="FHA" evidence="10">
    <location>
        <begin position="60"/>
        <end position="112"/>
    </location>
</feature>
<evidence type="ECO:0000256" key="9">
    <source>
        <dbReference type="SAM" id="Phobius"/>
    </source>
</evidence>
<dbReference type="Pfam" id="PF00498">
    <property type="entry name" value="FHA"/>
    <property type="match status" value="1"/>
</dbReference>
<sequence length="744" mass="82101">MGKKSSSPATIDKMVTGVLQTIQAQFNLPKLKQGAIVPKIILKNGSSGKTHEYPLLGERYIIGRNKNSCDIILRNPIISQIHCAVEKDKKTNRFKIKDLQSTNGIYLGKKRYQSIALHHNDTVTLGPPELEDVIELYFDKPPSKLSLILRYGLFTMAGFLILISAVVAVAWSRYTVYPMPQGNTGATVVYGEDGVTPLAPRISSPHRELERLSDFSPYLPQALIASEDSRYYWHFGVDPVGVLRAILINTGDSGVRQGASTITQQLARSLYPEVGRENTIARKVREMIVATKLEAVYSKDEIMKGYLNRVYLGINLYGFEDAARFYFGKSARDVSIEEAAALVAILPAPNAYNPVQDYDTALGLRNRVISRMLSLSMITEDQANSARRSRIEITPEARETLSNTIAPYFYSYVFDEVRMLLGADLLQEGDFIIETGLNLEYQREAENSLKDYINTNGSRFNFDQGAIATINSQTGEIVALVGGKDFQESQFNRATQAQRQAASTFKLFSYAAALEAGISPHKTYSCAALQWQGVQFRPCNNFSAPIDMFVGMATSENAVALRIAQDVGLNKVVAIAKKMGINSPLNPVPGLALGQSEVNVLEMTGAYATIANQGVWNRPHAINVIRDGRDCENVDEYNTCREVYRFNQGGYESKQAITPQIAQTMHQMFQRVVTSGTGRNANIGRGEGGKTGTNSQGIDLWFIGYSPQDNLTTGVWLGNDDNSPTRGGSAQAASLWGSYMRKLL</sequence>
<dbReference type="EMBL" id="JADEWC010000017">
    <property type="protein sequence ID" value="MBE9222772.1"/>
    <property type="molecule type" value="Genomic_DNA"/>
</dbReference>
<keyword evidence="5" id="KW-0378">Hydrolase</keyword>
<comment type="catalytic activity">
    <reaction evidence="7">
        <text>Preferential cleavage: (Ac)2-L-Lys-D-Ala-|-D-Ala. Also transpeptidation of peptidyl-alanyl moieties that are N-acyl substituents of D-alanine.</text>
        <dbReference type="EC" id="3.4.16.4"/>
    </reaction>
</comment>
<keyword evidence="9" id="KW-0472">Membrane</keyword>
<dbReference type="InterPro" id="IPR001460">
    <property type="entry name" value="PCN-bd_Tpept"/>
</dbReference>
<evidence type="ECO:0000256" key="1">
    <source>
        <dbReference type="ARBA" id="ARBA00022645"/>
    </source>
</evidence>
<keyword evidence="9" id="KW-0812">Transmembrane</keyword>
<organism evidence="11 12">
    <name type="scientific">Cyanobacterium stanieri LEGE 03274</name>
    <dbReference type="NCBI Taxonomy" id="1828756"/>
    <lineage>
        <taxon>Bacteria</taxon>
        <taxon>Bacillati</taxon>
        <taxon>Cyanobacteriota</taxon>
        <taxon>Cyanophyceae</taxon>
        <taxon>Oscillatoriophycideae</taxon>
        <taxon>Chroococcales</taxon>
        <taxon>Geminocystaceae</taxon>
        <taxon>Cyanobacterium</taxon>
    </lineage>
</organism>
<evidence type="ECO:0000256" key="3">
    <source>
        <dbReference type="ARBA" id="ARBA00022676"/>
    </source>
</evidence>
<dbReference type="Gene3D" id="2.60.200.20">
    <property type="match status" value="1"/>
</dbReference>
<feature type="transmembrane region" description="Helical" evidence="9">
    <location>
        <begin position="148"/>
        <end position="171"/>
    </location>
</feature>
<evidence type="ECO:0000256" key="7">
    <source>
        <dbReference type="ARBA" id="ARBA00034000"/>
    </source>
</evidence>
<dbReference type="InterPro" id="IPR023346">
    <property type="entry name" value="Lysozyme-like_dom_sf"/>
</dbReference>
<dbReference type="PROSITE" id="PS50006">
    <property type="entry name" value="FHA_DOMAIN"/>
    <property type="match status" value="1"/>
</dbReference>
<evidence type="ECO:0000256" key="2">
    <source>
        <dbReference type="ARBA" id="ARBA00022670"/>
    </source>
</evidence>
<name>A0ABR9V4K9_9CHRO</name>
<comment type="caution">
    <text evidence="11">The sequence shown here is derived from an EMBL/GenBank/DDBJ whole genome shotgun (WGS) entry which is preliminary data.</text>
</comment>
<dbReference type="InterPro" id="IPR036950">
    <property type="entry name" value="PBP_transglycosylase"/>
</dbReference>
<dbReference type="InterPro" id="IPR000253">
    <property type="entry name" value="FHA_dom"/>
</dbReference>
<accession>A0ABR9V4K9</accession>
<evidence type="ECO:0000256" key="8">
    <source>
        <dbReference type="ARBA" id="ARBA00049902"/>
    </source>
</evidence>
<evidence type="ECO:0000259" key="10">
    <source>
        <dbReference type="PROSITE" id="PS50006"/>
    </source>
</evidence>
<keyword evidence="9" id="KW-1133">Transmembrane helix</keyword>
<dbReference type="SUPFAM" id="SSF53955">
    <property type="entry name" value="Lysozyme-like"/>
    <property type="match status" value="1"/>
</dbReference>
<keyword evidence="2" id="KW-0645">Protease</keyword>
<dbReference type="InterPro" id="IPR001264">
    <property type="entry name" value="Glyco_trans_51"/>
</dbReference>
<dbReference type="SUPFAM" id="SSF49879">
    <property type="entry name" value="SMAD/FHA domain"/>
    <property type="match status" value="1"/>
</dbReference>
<dbReference type="RefSeq" id="WP_193800925.1">
    <property type="nucleotide sequence ID" value="NZ_JADEWC010000017.1"/>
</dbReference>
<comment type="catalytic activity">
    <reaction evidence="8">
        <text>[GlcNAc-(1-&gt;4)-Mur2Ac(oyl-L-Ala-gamma-D-Glu-L-Lys-D-Ala-D-Ala)](n)-di-trans,octa-cis-undecaprenyl diphosphate + beta-D-GlcNAc-(1-&gt;4)-Mur2Ac(oyl-L-Ala-gamma-D-Glu-L-Lys-D-Ala-D-Ala)-di-trans,octa-cis-undecaprenyl diphosphate = [GlcNAc-(1-&gt;4)-Mur2Ac(oyl-L-Ala-gamma-D-Glu-L-Lys-D-Ala-D-Ala)](n+1)-di-trans,octa-cis-undecaprenyl diphosphate + di-trans,octa-cis-undecaprenyl diphosphate + H(+)</text>
        <dbReference type="Rhea" id="RHEA:23708"/>
        <dbReference type="Rhea" id="RHEA-COMP:9602"/>
        <dbReference type="Rhea" id="RHEA-COMP:9603"/>
        <dbReference type="ChEBI" id="CHEBI:15378"/>
        <dbReference type="ChEBI" id="CHEBI:58405"/>
        <dbReference type="ChEBI" id="CHEBI:60033"/>
        <dbReference type="ChEBI" id="CHEBI:78435"/>
        <dbReference type="EC" id="2.4.99.28"/>
    </reaction>
</comment>
<evidence type="ECO:0000256" key="6">
    <source>
        <dbReference type="ARBA" id="ARBA00023268"/>
    </source>
</evidence>
<dbReference type="InterPro" id="IPR008984">
    <property type="entry name" value="SMAD_FHA_dom_sf"/>
</dbReference>
<evidence type="ECO:0000313" key="11">
    <source>
        <dbReference type="EMBL" id="MBE9222772.1"/>
    </source>
</evidence>
<reference evidence="11 12" key="1">
    <citation type="submission" date="2020-10" db="EMBL/GenBank/DDBJ databases">
        <authorList>
            <person name="Castelo-Branco R."/>
            <person name="Eusebio N."/>
            <person name="Adriana R."/>
            <person name="Vieira A."/>
            <person name="Brugerolle De Fraissinette N."/>
            <person name="Rezende De Castro R."/>
            <person name="Schneider M.P."/>
            <person name="Vasconcelos V."/>
            <person name="Leao P.N."/>
        </authorList>
    </citation>
    <scope>NUCLEOTIDE SEQUENCE [LARGE SCALE GENOMIC DNA]</scope>
    <source>
        <strain evidence="11 12">LEGE 03274</strain>
    </source>
</reference>
<gene>
    <name evidence="11" type="ORF">IQ215_08695</name>
</gene>
<keyword evidence="12" id="KW-1185">Reference proteome</keyword>
<dbReference type="Pfam" id="PF00912">
    <property type="entry name" value="Transgly"/>
    <property type="match status" value="1"/>
</dbReference>
<dbReference type="PANTHER" id="PTHR32282">
    <property type="entry name" value="BINDING PROTEIN TRANSPEPTIDASE, PUTATIVE-RELATED"/>
    <property type="match status" value="1"/>
</dbReference>